<dbReference type="InterPro" id="IPR023214">
    <property type="entry name" value="HAD_sf"/>
</dbReference>
<dbReference type="InterPro" id="IPR023299">
    <property type="entry name" value="ATPase_P-typ_cyto_dom_N"/>
</dbReference>
<feature type="region of interest" description="Disordered" evidence="7">
    <location>
        <begin position="3175"/>
        <end position="3256"/>
    </location>
</feature>
<dbReference type="GO" id="GO:0005886">
    <property type="term" value="C:plasma membrane"/>
    <property type="evidence" value="ECO:0007669"/>
    <property type="project" value="TreeGrafter"/>
</dbReference>
<feature type="domain" description="DEP" evidence="10">
    <location>
        <begin position="2342"/>
        <end position="2402"/>
    </location>
</feature>
<name>A0A3P3YK97_PLABS</name>
<evidence type="ECO:0000256" key="2">
    <source>
        <dbReference type="ARBA" id="ARBA00022692"/>
    </source>
</evidence>
<geneLocation type="mitochondrion" evidence="11"/>
<keyword evidence="5 8" id="KW-1133">Transmembrane helix</keyword>
<dbReference type="SUPFAM" id="SSF56784">
    <property type="entry name" value="HAD-like"/>
    <property type="match status" value="1"/>
</dbReference>
<dbReference type="Gene3D" id="3.30.70.1230">
    <property type="entry name" value="Nucleotide cyclase"/>
    <property type="match status" value="2"/>
</dbReference>
<dbReference type="Gene3D" id="3.40.50.1000">
    <property type="entry name" value="HAD superfamily/HAD-like"/>
    <property type="match status" value="1"/>
</dbReference>
<evidence type="ECO:0000256" key="3">
    <source>
        <dbReference type="ARBA" id="ARBA00022723"/>
    </source>
</evidence>
<feature type="transmembrane region" description="Helical" evidence="8">
    <location>
        <begin position="1866"/>
        <end position="1889"/>
    </location>
</feature>
<evidence type="ECO:0000256" key="1">
    <source>
        <dbReference type="ARBA" id="ARBA00004141"/>
    </source>
</evidence>
<dbReference type="InterPro" id="IPR032630">
    <property type="entry name" value="P_typ_ATPase_c"/>
</dbReference>
<dbReference type="Gene3D" id="1.10.10.10">
    <property type="entry name" value="Winged helix-like DNA-binding domain superfamily/Winged helix DNA-binding domain"/>
    <property type="match status" value="3"/>
</dbReference>
<dbReference type="PROSITE" id="PS50125">
    <property type="entry name" value="GUANYLATE_CYCLASE_2"/>
    <property type="match status" value="2"/>
</dbReference>
<dbReference type="InterPro" id="IPR008250">
    <property type="entry name" value="ATPase_P-typ_transduc_dom_A_sf"/>
</dbReference>
<feature type="compositionally biased region" description="Polar residues" evidence="7">
    <location>
        <begin position="40"/>
        <end position="63"/>
    </location>
</feature>
<keyword evidence="11" id="KW-0496">Mitochondrion</keyword>
<evidence type="ECO:0000313" key="12">
    <source>
        <dbReference type="Proteomes" id="UP000290189"/>
    </source>
</evidence>
<feature type="compositionally biased region" description="Low complexity" evidence="7">
    <location>
        <begin position="3175"/>
        <end position="3184"/>
    </location>
</feature>
<dbReference type="Pfam" id="PF16212">
    <property type="entry name" value="PhoLip_ATPase_C"/>
    <property type="match status" value="1"/>
</dbReference>
<dbReference type="CDD" id="cd04371">
    <property type="entry name" value="DEP"/>
    <property type="match status" value="3"/>
</dbReference>
<feature type="transmembrane region" description="Helical" evidence="8">
    <location>
        <begin position="2752"/>
        <end position="2771"/>
    </location>
</feature>
<feature type="domain" description="Guanylate cyclase" evidence="9">
    <location>
        <begin position="1997"/>
        <end position="2143"/>
    </location>
</feature>
<dbReference type="InterPro" id="IPR036390">
    <property type="entry name" value="WH_DNA-bd_sf"/>
</dbReference>
<dbReference type="InterPro" id="IPR036388">
    <property type="entry name" value="WH-like_DNA-bd_sf"/>
</dbReference>
<dbReference type="PANTHER" id="PTHR24092:SF150">
    <property type="entry name" value="PHOSPHOLIPID-TRANSPORTING ATPASE"/>
    <property type="match status" value="1"/>
</dbReference>
<dbReference type="Pfam" id="PF00211">
    <property type="entry name" value="Guanylate_cyc"/>
    <property type="match status" value="1"/>
</dbReference>
<feature type="transmembrane region" description="Helical" evidence="8">
    <location>
        <begin position="1443"/>
        <end position="1462"/>
    </location>
</feature>
<dbReference type="InterPro" id="IPR029787">
    <property type="entry name" value="Nucleotide_cyclase"/>
</dbReference>
<dbReference type="GO" id="GO:0140326">
    <property type="term" value="F:ATPase-coupled intramembrane lipid transporter activity"/>
    <property type="evidence" value="ECO:0007669"/>
    <property type="project" value="TreeGrafter"/>
</dbReference>
<feature type="transmembrane region" description="Helical" evidence="8">
    <location>
        <begin position="1806"/>
        <end position="1829"/>
    </location>
</feature>
<feature type="transmembrane region" description="Helical" evidence="8">
    <location>
        <begin position="1327"/>
        <end position="1351"/>
    </location>
</feature>
<gene>
    <name evidence="11" type="ORF">PLBR_LOCUS7799</name>
</gene>
<feature type="transmembrane region" description="Helical" evidence="8">
    <location>
        <begin position="2667"/>
        <end position="2690"/>
    </location>
</feature>
<dbReference type="SUPFAM" id="SSF46785">
    <property type="entry name" value="Winged helix' DNA-binding domain"/>
    <property type="match status" value="3"/>
</dbReference>
<feature type="domain" description="Guanylate cyclase" evidence="9">
    <location>
        <begin position="2824"/>
        <end position="2981"/>
    </location>
</feature>
<evidence type="ECO:0000256" key="8">
    <source>
        <dbReference type="SAM" id="Phobius"/>
    </source>
</evidence>
<dbReference type="Pfam" id="PF00610">
    <property type="entry name" value="DEP"/>
    <property type="match status" value="2"/>
</dbReference>
<evidence type="ECO:0000259" key="9">
    <source>
        <dbReference type="PROSITE" id="PS50125"/>
    </source>
</evidence>
<feature type="domain" description="DEP" evidence="10">
    <location>
        <begin position="2235"/>
        <end position="2313"/>
    </location>
</feature>
<dbReference type="Gene3D" id="3.40.1110.10">
    <property type="entry name" value="Calcium-transporting ATPase, cytoplasmic domain N"/>
    <property type="match status" value="1"/>
</dbReference>
<keyword evidence="3" id="KW-0479">Metal-binding</keyword>
<protein>
    <recommendedName>
        <fullName evidence="13">P-type phospholipid transporter</fullName>
    </recommendedName>
</protein>
<dbReference type="InterPro" id="IPR032631">
    <property type="entry name" value="P-type_ATPase_N"/>
</dbReference>
<dbReference type="GO" id="GO:0000166">
    <property type="term" value="F:nucleotide binding"/>
    <property type="evidence" value="ECO:0007669"/>
    <property type="project" value="InterPro"/>
</dbReference>
<dbReference type="EMBL" id="OVEO01000014">
    <property type="protein sequence ID" value="SPR00584.1"/>
    <property type="molecule type" value="Genomic_DNA"/>
</dbReference>
<keyword evidence="4" id="KW-0460">Magnesium</keyword>
<proteinExistence type="predicted"/>
<evidence type="ECO:0000256" key="4">
    <source>
        <dbReference type="ARBA" id="ARBA00022842"/>
    </source>
</evidence>
<feature type="compositionally biased region" description="Polar residues" evidence="7">
    <location>
        <begin position="3185"/>
        <end position="3194"/>
    </location>
</feature>
<dbReference type="GO" id="GO:0035556">
    <property type="term" value="P:intracellular signal transduction"/>
    <property type="evidence" value="ECO:0007669"/>
    <property type="project" value="InterPro"/>
</dbReference>
<dbReference type="InterPro" id="IPR023298">
    <property type="entry name" value="ATPase_P-typ_TM_dom_sf"/>
</dbReference>
<feature type="region of interest" description="Disordered" evidence="7">
    <location>
        <begin position="3069"/>
        <end position="3126"/>
    </location>
</feature>
<accession>A0A3P3YK97</accession>
<reference evidence="11 12" key="1">
    <citation type="submission" date="2018-03" db="EMBL/GenBank/DDBJ databases">
        <authorList>
            <person name="Fogelqvist J."/>
        </authorList>
    </citation>
    <scope>NUCLEOTIDE SEQUENCE [LARGE SCALE GENOMIC DNA]</scope>
</reference>
<feature type="region of interest" description="Disordered" evidence="7">
    <location>
        <begin position="985"/>
        <end position="1011"/>
    </location>
</feature>
<dbReference type="SUPFAM" id="SSF81653">
    <property type="entry name" value="Calcium ATPase, transduction domain A"/>
    <property type="match status" value="1"/>
</dbReference>
<feature type="transmembrane region" description="Helical" evidence="8">
    <location>
        <begin position="209"/>
        <end position="235"/>
    </location>
</feature>
<dbReference type="InterPro" id="IPR000591">
    <property type="entry name" value="DEP_dom"/>
</dbReference>
<feature type="transmembrane region" description="Helical" evidence="8">
    <location>
        <begin position="1405"/>
        <end position="1423"/>
    </location>
</feature>
<dbReference type="PANTHER" id="PTHR24092">
    <property type="entry name" value="PROBABLE PHOSPHOLIPID-TRANSPORTING ATPASE"/>
    <property type="match status" value="1"/>
</dbReference>
<feature type="transmembrane region" description="Helical" evidence="8">
    <location>
        <begin position="1746"/>
        <end position="1763"/>
    </location>
</feature>
<feature type="transmembrane region" description="Helical" evidence="8">
    <location>
        <begin position="1901"/>
        <end position="1922"/>
    </location>
</feature>
<feature type="transmembrane region" description="Helical" evidence="8">
    <location>
        <begin position="2635"/>
        <end position="2655"/>
    </location>
</feature>
<dbReference type="Pfam" id="PF16209">
    <property type="entry name" value="PhoLip_ATPase_N"/>
    <property type="match status" value="1"/>
</dbReference>
<feature type="transmembrane region" description="Helical" evidence="8">
    <location>
        <begin position="1775"/>
        <end position="1794"/>
    </location>
</feature>
<evidence type="ECO:0000259" key="10">
    <source>
        <dbReference type="PROSITE" id="PS50186"/>
    </source>
</evidence>
<feature type="transmembrane region" description="Helical" evidence="8">
    <location>
        <begin position="1371"/>
        <end position="1393"/>
    </location>
</feature>
<feature type="region of interest" description="Disordered" evidence="7">
    <location>
        <begin position="2172"/>
        <end position="2226"/>
    </location>
</feature>
<feature type="compositionally biased region" description="Acidic residues" evidence="7">
    <location>
        <begin position="3095"/>
        <end position="3107"/>
    </location>
</feature>
<dbReference type="Gene3D" id="2.70.150.10">
    <property type="entry name" value="Calcium-transporting ATPase, cytoplasmic transduction domain A"/>
    <property type="match status" value="1"/>
</dbReference>
<feature type="compositionally biased region" description="Basic and acidic residues" evidence="7">
    <location>
        <begin position="118"/>
        <end position="136"/>
    </location>
</feature>
<evidence type="ECO:0000256" key="5">
    <source>
        <dbReference type="ARBA" id="ARBA00022989"/>
    </source>
</evidence>
<feature type="compositionally biased region" description="Basic and acidic residues" evidence="7">
    <location>
        <begin position="2181"/>
        <end position="2191"/>
    </location>
</feature>
<comment type="subcellular location">
    <subcellularLocation>
        <location evidence="1">Membrane</location>
        <topology evidence="1">Multi-pass membrane protein</topology>
    </subcellularLocation>
</comment>
<feature type="transmembrane region" description="Helical" evidence="8">
    <location>
        <begin position="1275"/>
        <end position="1292"/>
    </location>
</feature>
<feature type="compositionally biased region" description="Low complexity" evidence="7">
    <location>
        <begin position="2203"/>
        <end position="2220"/>
    </location>
</feature>
<dbReference type="InterPro" id="IPR036412">
    <property type="entry name" value="HAD-like_sf"/>
</dbReference>
<sequence>MSNASANVTAKAAKKKSESIAQLAAQQFKHRTKGIKSRLTDTASTTGNSNAHAFQSRSDQLRSTADARSVYKAHGQGGRDSEAQHNQQSTRHGGGNRHPQQHGGGDHQSTRHGGGGHDSVEHDTLTEHSKSGHESDGSFSYLDLEESHAKGMIAFEKKMVLNARKKPKFDDTILQANGAAVRTVMLDDRLRNGAQGFARNSMQTARYSVATFVPLCLLEQMLLPINIIFIVLILVNMYNPVSYQSSFLSLEYQFLIWVGVRMVKELSEDLKRAWGDGQENMKRSLVLDPNQLRAVSTKSSFVLMAWGDMVVGDIVKVLDGESFPADMILLATEPLEGQHDSECFVDTSNIDGDCNYKLKRTVDITSIFKTGTCLRRLKGALRCDRPGPDLETFTGSIGVDVREAAGQMQREETERCKGMPLEQLPKVKRVLKEELGRDPGKPYSHVEKLSMMNLVLRGTKLAYTASAIGVIVYAGHETKVAQNWINGWCPVKRSHLMKALDRVAVFLLGLSSFFAAFSVVGNTLFSQGQFFINLPSWIEFLGLSQPVNFVNFWHMDLGASETSQLLIPYSWWFFMYGVLEVSVWVILELVATSQGVSVTLDAKMREIAHKLTNKASMINSNVSADLGQVEHIFCEKNGLMTSGNVQVARINVNGLEYAGKHTFVRENQQFADIVDDVWHGDDARSANAKFMLTLMAICHSATSRIKLPRDKLDLEAKIKRDEHFYNKEFSYRSSSPYEVAMVESAKSFGYEFKARKGPVIHLAIVPINQGHRIAKTSAEIEVLAISSISSRGRSSVVVRYGHEDVWVYCKGWARDMIDRCVDVHRQPYDVTGAIERYRQQGFSTMVFAKRKVPLCFFYNVWYPLYLKARNLDQKHPQWADEDPMTRERLLQVDASPVLSTLQYLADTIECNLRFVGLVAFEEVIPAAVPPALTRLQSSGIKIWVSSCDSTEMAASAAYATGLVRPSMHELTLFSDLDAAPGKVSATLRNERRVGDPVPDDPDVDPRNPAPEKTFDEIHAAAMADRAATELSDKAYLKKMKRVSDRLRVELNDYAARYLNQPKAEPTAVIMDSTAMDLVLNDSVMSPIMFALCDRSECIIVGSCSPAQKRRMIRFVKSRGGHLRVDIAEQTLRDVHDALQQPGVGVRARARLHIARLRAHLARVVYCLRWIVADQAITLGVARSANDIAMMREAHVGVAVGNVSLTNANEAVLMADYTIPRFHMLPRLVLVHGHWSYHRLCLVARICTYKVMLVPICMFVHGLFDGFSGVFYMPEVLVDVFNLFMTTLTLLVLGARDRDVQDDTCDADARVYFYGGTKRSEFGIGHTLRAVANGILHGMVVFVLCFASINALESMGFTKTPALLQTSALDNNTVGSLYATGILVYVAATCTANFKVMQQSGTFSLNYLFITGVSITIMTLWLTVAGSLDVRFYGDAIEGRNTLYTAAIAALVVAATLVIDGTFARLRYHLAPSFIEKVKSLEDCARRLRLSLVLAKAIDPSVTFADVYATLRMRLIPQAETRLAVSACIADRIAGAFTLLNDRVWHGITGQAPPAPIASPDPKHHRNPSLSSSTTTITEAVERTADNISVRRLSVQAQSRRDLLAGRRTSTTTTTTTALKGLAGAATQAAAGDAPARRMSIVQRMTSTMSNATTTDSTGRRSSIATFFMMQSPSASTNEASTRRASVKNFAAPSTQPLTVYTMRLARATLRFQAAVGDGADPLMASRARADCDDREASFRCISERRLFAVVRVKLFLLAVALLAECPFEMLQGAPLATPRALLVVGWIGGIVTLLDRFRSGGPTRLNVALLLVGLSVIKTLTMWPTAAAIGDDAARRQSDLTLPAFVGLLPALLYPFLVLTQFALAFVDGVALVAFDAVTMNAAFIGMAWSDLYFAVTPVQAVLFDLMYAIVAVAGGATCYAWERRQRLLFLQERRYRLAFHLSTSVVQDMVPNAGHTMTTVSEKRAALLSARMISEFREYVARVLSRAPTIVSPNVTVLVVGIDNLPRLIQHRTPSQAIALLSKVHDIIETVLKRNVARIEAHCSVMGAGQGALLVASAGHNESPSDSAVEMARVAVQLAELNDPRVSHALFGVMLTLAMGVHSGWAARAALPEWDVADTDAIPPRIYTSVFGDAMRGARSLQTIAGAGQIFISATTYQLVRHAYVARPVSFPKKAGGSESEQRASSRNREPAPSLTRLSSHDSGSGATTTTTDAAAGPTEPEPEPFSEAVVAMLRSRLTIADRRRCLGLRTVRRCFTGSDVVDLLVSNEACVSRFDAVRLGSALRMHNVIVGAVDADREFVDSASEWYRFRIAPDVDLKRVVRTIRRALPVATHQRWCRAYPKTFTGAACVDLILAHKLAGSRDEAVEIASYLTARSFLQDAIDPRRPFRDGRRALFRLNSAERVDAQALALGLQNNLRFETRLYKGAAFDNCFLGRDAVAFMIEAGLANSVAQALDFGNYLKSLDRLHHAQNPSLPLMNTNDPYRLAHVDGNNDEDAKRASLRLAFTDGHRHVYRLVGPVKAEFDHIERAIDTDGYVKHLGVHVRLEEQDASLQAIDVPLHRWTLRYDVNQIVESSAFKTMPWATLEDDFGRYVGNGLVKRLAAGYDKALALGVIELLTNLFFGFDAAGFTLLFLYLVMGGGLSALIQSPVWSARLTRFLEQGRFAAGVYVFQIALQAINAFGYIALLTSRNRYARPNLVTTLLAVAHCTATLDVDGLRFVQCAVLGLSFAVVFVLDYLVVLRFAWPLTALYLGVYLAAVSCSVVASYARERTVRQHFYLEWLGNEHRQTVKSILPRLVPRPIASALDTSFEPRGWLCNNVSVAQVELVGLPALIDRFRAAPHEAISIISLLFEDWVSICHEYSCIHVLSAGGSFVFVCGLRHAQEEFEFDDDDGGGATKPDADVDTDRRMRLTSTIQAALRMIKRAGDLQASRGDLPERCLDVAGGMDVGGLLSAILPGMRLRHSVFGGTVDSASRLALSCPPNLLHCSNQVKRAVGRQQALLAFARTIALLPSDVTYFVRLATDPFPSSEFTRDTPSSTAINSVNGLMKAASAAKRFTAAIGQHRRVGSGAVRHRRTSSGLGAEADNLVAEVDEQNDEADGDDRQDALPGGVPPTATRRGSLFAKRLVRQSGTTIESSPKQVGTDDTGGVALGQVTMAVLANASDDVVVGSGVGSGMSSSTRDSGNATSDSDTDGKDDLVVPAPAAMPSWDGFAVGHHDQQPQEQHPAASPPVVPLEDPFADQDEAARLLLE</sequence>
<evidence type="ECO:0000256" key="7">
    <source>
        <dbReference type="SAM" id="MobiDB-lite"/>
    </source>
</evidence>
<dbReference type="PROSITE" id="PS50186">
    <property type="entry name" value="DEP"/>
    <property type="match status" value="2"/>
</dbReference>
<feature type="compositionally biased region" description="Basic residues" evidence="7">
    <location>
        <begin position="3069"/>
        <end position="3081"/>
    </location>
</feature>
<feature type="region of interest" description="Disordered" evidence="7">
    <location>
        <begin position="1"/>
        <end position="139"/>
    </location>
</feature>
<dbReference type="SUPFAM" id="SSF81665">
    <property type="entry name" value="Calcium ATPase, transmembrane domain M"/>
    <property type="match status" value="1"/>
</dbReference>
<feature type="region of interest" description="Disordered" evidence="7">
    <location>
        <begin position="1550"/>
        <end position="1573"/>
    </location>
</feature>
<evidence type="ECO:0000313" key="11">
    <source>
        <dbReference type="EMBL" id="SPR00584.1"/>
    </source>
</evidence>
<dbReference type="GO" id="GO:0009190">
    <property type="term" value="P:cyclic nucleotide biosynthetic process"/>
    <property type="evidence" value="ECO:0007669"/>
    <property type="project" value="InterPro"/>
</dbReference>
<dbReference type="SMART" id="SM00049">
    <property type="entry name" value="DEP"/>
    <property type="match status" value="3"/>
</dbReference>
<dbReference type="SUPFAM" id="SSF55073">
    <property type="entry name" value="Nucleotide cyclase"/>
    <property type="match status" value="2"/>
</dbReference>
<organism evidence="11 12">
    <name type="scientific">Plasmodiophora brassicae</name>
    <name type="common">Clubroot disease agent</name>
    <dbReference type="NCBI Taxonomy" id="37360"/>
    <lineage>
        <taxon>Eukaryota</taxon>
        <taxon>Sar</taxon>
        <taxon>Rhizaria</taxon>
        <taxon>Endomyxa</taxon>
        <taxon>Phytomyxea</taxon>
        <taxon>Plasmodiophorida</taxon>
        <taxon>Plasmodiophoridae</taxon>
        <taxon>Plasmodiophora</taxon>
    </lineage>
</organism>
<keyword evidence="6 8" id="KW-0472">Membrane</keyword>
<evidence type="ECO:0000256" key="6">
    <source>
        <dbReference type="ARBA" id="ARBA00023136"/>
    </source>
</evidence>
<dbReference type="GO" id="GO:0046872">
    <property type="term" value="F:metal ion binding"/>
    <property type="evidence" value="ECO:0007669"/>
    <property type="project" value="UniProtKB-KW"/>
</dbReference>
<keyword evidence="2 8" id="KW-0812">Transmembrane</keyword>
<dbReference type="GO" id="GO:0045332">
    <property type="term" value="P:phospholipid translocation"/>
    <property type="evidence" value="ECO:0007669"/>
    <property type="project" value="TreeGrafter"/>
</dbReference>
<feature type="transmembrane region" description="Helical" evidence="8">
    <location>
        <begin position="1841"/>
        <end position="1859"/>
    </location>
</feature>
<feature type="transmembrane region" description="Helical" evidence="8">
    <location>
        <begin position="2722"/>
        <end position="2746"/>
    </location>
</feature>
<feature type="transmembrane region" description="Helical" evidence="8">
    <location>
        <begin position="503"/>
        <end position="525"/>
    </location>
</feature>
<dbReference type="Proteomes" id="UP000290189">
    <property type="component" value="Unassembled WGS sequence"/>
</dbReference>
<evidence type="ECO:0008006" key="13">
    <source>
        <dbReference type="Google" id="ProtNLM"/>
    </source>
</evidence>
<dbReference type="InterPro" id="IPR001054">
    <property type="entry name" value="A/G_cyclase"/>
</dbReference>